<dbReference type="Proteomes" id="UP000887576">
    <property type="component" value="Unplaced"/>
</dbReference>
<proteinExistence type="predicted"/>
<organism evidence="1 2">
    <name type="scientific">Panagrolaimus sp. JU765</name>
    <dbReference type="NCBI Taxonomy" id="591449"/>
    <lineage>
        <taxon>Eukaryota</taxon>
        <taxon>Metazoa</taxon>
        <taxon>Ecdysozoa</taxon>
        <taxon>Nematoda</taxon>
        <taxon>Chromadorea</taxon>
        <taxon>Rhabditida</taxon>
        <taxon>Tylenchina</taxon>
        <taxon>Panagrolaimomorpha</taxon>
        <taxon>Panagrolaimoidea</taxon>
        <taxon>Panagrolaimidae</taxon>
        <taxon>Panagrolaimus</taxon>
    </lineage>
</organism>
<evidence type="ECO:0000313" key="1">
    <source>
        <dbReference type="Proteomes" id="UP000887576"/>
    </source>
</evidence>
<dbReference type="WBParaSite" id="JU765_v2.g20533.t1">
    <property type="protein sequence ID" value="JU765_v2.g20533.t1"/>
    <property type="gene ID" value="JU765_v2.g20533"/>
</dbReference>
<accession>A0AC34QYP4</accession>
<reference evidence="2" key="1">
    <citation type="submission" date="2022-11" db="UniProtKB">
        <authorList>
            <consortium name="WormBaseParasite"/>
        </authorList>
    </citation>
    <scope>IDENTIFICATION</scope>
</reference>
<evidence type="ECO:0000313" key="2">
    <source>
        <dbReference type="WBParaSite" id="JU765_v2.g20533.t1"/>
    </source>
</evidence>
<sequence length="255" mass="28087">MQNITAPESCGLNFQGSAGHPSSAGSLHPASAGNMIHTYPNSAGNMGTPQMPSTQMHSVQNSSWSVDMAYPPAQPQDLMFPLPATQNPQMEMAFQQPEPVKEQPKPKRPAKKKKSEKPAFPPPPKYPTMPANSYEQTAFTTPFLPYNNVAIASQMGAGPPYYGNYNQQAACYGQNAMQWAGNPAYAASYGNFMNTQFNQQQRFYPTLQTYPILPGSSHNPGTIPTPMSWQRPQAPATNPQSTQFYNNYSYYPYPT</sequence>
<name>A0AC34QYP4_9BILA</name>
<protein>
    <submittedName>
        <fullName evidence="2">Uncharacterized protein</fullName>
    </submittedName>
</protein>